<name>A0A0A9CMQ5_ARUDO</name>
<organism evidence="1">
    <name type="scientific">Arundo donax</name>
    <name type="common">Giant reed</name>
    <name type="synonym">Donax arundinaceus</name>
    <dbReference type="NCBI Taxonomy" id="35708"/>
    <lineage>
        <taxon>Eukaryota</taxon>
        <taxon>Viridiplantae</taxon>
        <taxon>Streptophyta</taxon>
        <taxon>Embryophyta</taxon>
        <taxon>Tracheophyta</taxon>
        <taxon>Spermatophyta</taxon>
        <taxon>Magnoliopsida</taxon>
        <taxon>Liliopsida</taxon>
        <taxon>Poales</taxon>
        <taxon>Poaceae</taxon>
        <taxon>PACMAD clade</taxon>
        <taxon>Arundinoideae</taxon>
        <taxon>Arundineae</taxon>
        <taxon>Arundo</taxon>
    </lineage>
</organism>
<reference evidence="1" key="1">
    <citation type="submission" date="2014-09" db="EMBL/GenBank/DDBJ databases">
        <authorList>
            <person name="Magalhaes I.L.F."/>
            <person name="Oliveira U."/>
            <person name="Santos F.R."/>
            <person name="Vidigal T.H.D.A."/>
            <person name="Brescovit A.D."/>
            <person name="Santos A.J."/>
        </authorList>
    </citation>
    <scope>NUCLEOTIDE SEQUENCE</scope>
    <source>
        <tissue evidence="1">Shoot tissue taken approximately 20 cm above the soil surface</tissue>
    </source>
</reference>
<proteinExistence type="predicted"/>
<evidence type="ECO:0000313" key="1">
    <source>
        <dbReference type="EMBL" id="JAD77579.1"/>
    </source>
</evidence>
<reference evidence="1" key="2">
    <citation type="journal article" date="2015" name="Data Brief">
        <title>Shoot transcriptome of the giant reed, Arundo donax.</title>
        <authorList>
            <person name="Barrero R.A."/>
            <person name="Guerrero F.D."/>
            <person name="Moolhuijzen P."/>
            <person name="Goolsby J.A."/>
            <person name="Tidwell J."/>
            <person name="Bellgard S.E."/>
            <person name="Bellgard M.I."/>
        </authorList>
    </citation>
    <scope>NUCLEOTIDE SEQUENCE</scope>
    <source>
        <tissue evidence="1">Shoot tissue taken approximately 20 cm above the soil surface</tissue>
    </source>
</reference>
<sequence length="87" mass="9987">MPADNKLKYCQCQRTGINEHLTGTFYRVDDSRTCSFVAGKRITGCYRQSLPNLHTLDTILPKHFQKLAQTYIPFLPMFLLFTSLSAL</sequence>
<accession>A0A0A9CMQ5</accession>
<dbReference type="EMBL" id="GBRH01220316">
    <property type="protein sequence ID" value="JAD77579.1"/>
    <property type="molecule type" value="Transcribed_RNA"/>
</dbReference>
<protein>
    <submittedName>
        <fullName evidence="1">Uncharacterized protein</fullName>
    </submittedName>
</protein>
<dbReference type="AlphaFoldDB" id="A0A0A9CMQ5"/>